<feature type="region of interest" description="Disordered" evidence="14">
    <location>
        <begin position="299"/>
        <end position="343"/>
    </location>
</feature>
<comment type="caution">
    <text evidence="15">The sequence shown here is derived from an EMBL/GenBank/DDBJ whole genome shotgun (WGS) entry which is preliminary data.</text>
</comment>
<dbReference type="Gene3D" id="1.20.5.1180">
    <property type="entry name" value="Geminin coiled-coil domain"/>
    <property type="match status" value="1"/>
</dbReference>
<evidence type="ECO:0000256" key="8">
    <source>
        <dbReference type="ARBA" id="ARBA00023163"/>
    </source>
</evidence>
<dbReference type="Pfam" id="PF07412">
    <property type="entry name" value="Geminin"/>
    <property type="match status" value="1"/>
</dbReference>
<keyword evidence="5" id="KW-0805">Transcription regulation</keyword>
<feature type="non-terminal residue" evidence="15">
    <location>
        <position position="1"/>
    </location>
</feature>
<dbReference type="AlphaFoldDB" id="A0A7L3S9X9"/>
<keyword evidence="4" id="KW-0970">Cilium biogenesis/degradation</keyword>
<evidence type="ECO:0000256" key="6">
    <source>
        <dbReference type="ARBA" id="ARBA00023054"/>
    </source>
</evidence>
<dbReference type="CDD" id="cd22590">
    <property type="entry name" value="McIdas_CC"/>
    <property type="match status" value="1"/>
</dbReference>
<dbReference type="GO" id="GO:0008156">
    <property type="term" value="P:negative regulation of DNA replication"/>
    <property type="evidence" value="ECO:0007669"/>
    <property type="project" value="TreeGrafter"/>
</dbReference>
<keyword evidence="9" id="KW-0539">Nucleus</keyword>
<dbReference type="GO" id="GO:0030030">
    <property type="term" value="P:cell projection organization"/>
    <property type="evidence" value="ECO:0007669"/>
    <property type="project" value="UniProtKB-KW"/>
</dbReference>
<keyword evidence="10" id="KW-0131">Cell cycle</keyword>
<evidence type="ECO:0000256" key="11">
    <source>
        <dbReference type="ARBA" id="ARBA00031136"/>
    </source>
</evidence>
<evidence type="ECO:0000256" key="13">
    <source>
        <dbReference type="SAM" id="Coils"/>
    </source>
</evidence>
<evidence type="ECO:0000256" key="10">
    <source>
        <dbReference type="ARBA" id="ARBA00023306"/>
    </source>
</evidence>
<dbReference type="EMBL" id="VZUD01000875">
    <property type="protein sequence ID" value="NXV23960.1"/>
    <property type="molecule type" value="Genomic_DNA"/>
</dbReference>
<evidence type="ECO:0000256" key="7">
    <source>
        <dbReference type="ARBA" id="ARBA00023159"/>
    </source>
</evidence>
<evidence type="ECO:0000256" key="2">
    <source>
        <dbReference type="ARBA" id="ARBA00007979"/>
    </source>
</evidence>
<feature type="coiled-coil region" evidence="13">
    <location>
        <begin position="175"/>
        <end position="209"/>
    </location>
</feature>
<feature type="non-terminal residue" evidence="15">
    <location>
        <position position="387"/>
    </location>
</feature>
<evidence type="ECO:0000256" key="1">
    <source>
        <dbReference type="ARBA" id="ARBA00004123"/>
    </source>
</evidence>
<dbReference type="SUPFAM" id="SSF111469">
    <property type="entry name" value="Geminin coiled-coil domain"/>
    <property type="match status" value="1"/>
</dbReference>
<evidence type="ECO:0000256" key="9">
    <source>
        <dbReference type="ARBA" id="ARBA00023242"/>
    </source>
</evidence>
<reference evidence="15 16" key="1">
    <citation type="submission" date="2019-09" db="EMBL/GenBank/DDBJ databases">
        <title>Bird 10,000 Genomes (B10K) Project - Family phase.</title>
        <authorList>
            <person name="Zhang G."/>
        </authorList>
    </citation>
    <scope>NUCLEOTIDE SEQUENCE [LARGE SCALE GENOMIC DNA]</scope>
    <source>
        <strain evidence="15">OUT-0020</strain>
        <tissue evidence="15">Liver</tissue>
    </source>
</reference>
<evidence type="ECO:0000256" key="5">
    <source>
        <dbReference type="ARBA" id="ARBA00023015"/>
    </source>
</evidence>
<evidence type="ECO:0000256" key="4">
    <source>
        <dbReference type="ARBA" id="ARBA00022794"/>
    </source>
</evidence>
<gene>
    <name evidence="15" type="primary">Mcidas</name>
    <name evidence="15" type="ORF">CEPGRY_R11562</name>
</gene>
<dbReference type="Proteomes" id="UP000578766">
    <property type="component" value="Unassembled WGS sequence"/>
</dbReference>
<sequence length="387" mass="40458">RGGSMEQGGRRRAFGSICPNRVQDPPARLVKKPARPGGGATGTPPAAPTPRAPPPRPRRGGALPAPAAPALGESWAARAGLSAGPCSRAHFFQPSQGSCFQDGPEFDFQEFRDAVDDFIYASTSMPPPLDCADFDFSLGEEVAFGPCAPQLESSAVAQVPPQRLPSPEPCWKDLADQHQKALGDALEANSQLQETLTQRQEELATLRESNVHLKELASQARQLAAVLDTLMLPQCADRAVLPPLPPPPPPLHPPPPFPAAAAAPAGTWVGVGRAEPREEAAGVDAMLREVSEKCRAALRSLGGRSPGGDSPGGDSPTAKRPRPAPRLHGAFRGLRTGRAGGGGLEGGGSLRAALGEAGGIRTLAFPQGNAFTLRTAAGGYRFRWVPR</sequence>
<dbReference type="PANTHER" id="PTHR13372:SF3">
    <property type="entry name" value="MULTICILIN"/>
    <property type="match status" value="1"/>
</dbReference>
<dbReference type="GO" id="GO:0005634">
    <property type="term" value="C:nucleus"/>
    <property type="evidence" value="ECO:0007669"/>
    <property type="project" value="UniProtKB-SubCell"/>
</dbReference>
<keyword evidence="7" id="KW-0010">Activator</keyword>
<keyword evidence="8" id="KW-0804">Transcription</keyword>
<proteinExistence type="inferred from homology"/>
<feature type="compositionally biased region" description="Pro residues" evidence="14">
    <location>
        <begin position="45"/>
        <end position="55"/>
    </location>
</feature>
<evidence type="ECO:0000256" key="3">
    <source>
        <dbReference type="ARBA" id="ARBA00018222"/>
    </source>
</evidence>
<evidence type="ECO:0000256" key="12">
    <source>
        <dbReference type="ARBA" id="ARBA00033197"/>
    </source>
</evidence>
<name>A0A7L3S9X9_CEPGR</name>
<dbReference type="GO" id="GO:0045786">
    <property type="term" value="P:negative regulation of cell cycle"/>
    <property type="evidence" value="ECO:0007669"/>
    <property type="project" value="TreeGrafter"/>
</dbReference>
<evidence type="ECO:0000313" key="15">
    <source>
        <dbReference type="EMBL" id="NXV23960.1"/>
    </source>
</evidence>
<evidence type="ECO:0000313" key="16">
    <source>
        <dbReference type="Proteomes" id="UP000578766"/>
    </source>
</evidence>
<evidence type="ECO:0000256" key="14">
    <source>
        <dbReference type="SAM" id="MobiDB-lite"/>
    </source>
</evidence>
<dbReference type="InterPro" id="IPR022786">
    <property type="entry name" value="Geminin/Multicilin"/>
</dbReference>
<feature type="region of interest" description="Disordered" evidence="14">
    <location>
        <begin position="1"/>
        <end position="68"/>
    </location>
</feature>
<comment type="similarity">
    <text evidence="2">Belongs to the geminin family.</text>
</comment>
<protein>
    <recommendedName>
        <fullName evidence="3">Multicilin</fullName>
    </recommendedName>
    <alternativeName>
        <fullName evidence="11">Multiciliate differentiation and DNA synthesis-associated cell cycle protein</fullName>
    </alternativeName>
    <alternativeName>
        <fullName evidence="12">Protein Idas</fullName>
    </alternativeName>
</protein>
<comment type="subcellular location">
    <subcellularLocation>
        <location evidence="1">Nucleus</location>
    </subcellularLocation>
</comment>
<accession>A0A7L3S9X9</accession>
<keyword evidence="6 13" id="KW-0175">Coiled coil</keyword>
<organism evidence="15 16">
    <name type="scientific">Cepphus grylle</name>
    <name type="common">Black guillemot</name>
    <name type="synonym">Alca grylle</name>
    <dbReference type="NCBI Taxonomy" id="28697"/>
    <lineage>
        <taxon>Eukaryota</taxon>
        <taxon>Metazoa</taxon>
        <taxon>Chordata</taxon>
        <taxon>Craniata</taxon>
        <taxon>Vertebrata</taxon>
        <taxon>Euteleostomi</taxon>
        <taxon>Archelosauria</taxon>
        <taxon>Archosauria</taxon>
        <taxon>Dinosauria</taxon>
        <taxon>Saurischia</taxon>
        <taxon>Theropoda</taxon>
        <taxon>Coelurosauria</taxon>
        <taxon>Aves</taxon>
        <taxon>Neognathae</taxon>
        <taxon>Neoaves</taxon>
        <taxon>Charadriiformes</taxon>
        <taxon>Alcidae</taxon>
        <taxon>Cepphus</taxon>
    </lineage>
</organism>
<dbReference type="PANTHER" id="PTHR13372">
    <property type="entry name" value="GEMININ"/>
    <property type="match status" value="1"/>
</dbReference>
<keyword evidence="16" id="KW-1185">Reference proteome</keyword>